<sequence>MRSPGRVSELLFLYETATRRHGRLRSIAQVLGLSVQAVSLLYRDARARGWVEEVDGTYRPTLRGVEHLHSAFGNLSLDLEARRRNLAIIRQCWALAGEDLAKGDPVSLNMEGGLLLATKGRRSPSRGRVLKPARRGELVEVGELQGVVSLEPCPVEIYVLPESWSPHDPIPLPLSHALRAGTHGLLVAEGLEAYHVMQRFARTPPLRFGGAAAARDASQVGVPALVVVTRERLPSLLRRLEEPPPAPPFLLRTLGRGRSRRPKGGP</sequence>
<comment type="caution">
    <text evidence="3">The sequence shown here is derived from an EMBL/GenBank/DDBJ whole genome shotgun (WGS) entry which is preliminary data.</text>
</comment>
<dbReference type="AlphaFoldDB" id="T1C2J9"/>
<evidence type="ECO:0000256" key="1">
    <source>
        <dbReference type="SAM" id="MobiDB-lite"/>
    </source>
</evidence>
<evidence type="ECO:0000313" key="3">
    <source>
        <dbReference type="EMBL" id="EQD79671.1"/>
    </source>
</evidence>
<evidence type="ECO:0000259" key="2">
    <source>
        <dbReference type="Pfam" id="PF25211"/>
    </source>
</evidence>
<proteinExistence type="predicted"/>
<feature type="domain" description="DUF7839" evidence="2">
    <location>
        <begin position="180"/>
        <end position="242"/>
    </location>
</feature>
<feature type="region of interest" description="Disordered" evidence="1">
    <location>
        <begin position="247"/>
        <end position="266"/>
    </location>
</feature>
<reference evidence="3" key="2">
    <citation type="journal article" date="2014" name="ISME J.">
        <title>Microbial stratification in low pH oxic and suboxic macroscopic growths along an acid mine drainage.</title>
        <authorList>
            <person name="Mendez-Garcia C."/>
            <person name="Mesa V."/>
            <person name="Sprenger R.R."/>
            <person name="Richter M."/>
            <person name="Diez M.S."/>
            <person name="Solano J."/>
            <person name="Bargiela R."/>
            <person name="Golyshina O.V."/>
            <person name="Manteca A."/>
            <person name="Ramos J.L."/>
            <person name="Gallego J.R."/>
            <person name="Llorente I."/>
            <person name="Martins Dos Santos V.A."/>
            <person name="Jensen O.N."/>
            <person name="Pelaez A.I."/>
            <person name="Sanchez J."/>
            <person name="Ferrer M."/>
        </authorList>
    </citation>
    <scope>NUCLEOTIDE SEQUENCE</scope>
</reference>
<dbReference type="Pfam" id="PF25211">
    <property type="entry name" value="DUF7839"/>
    <property type="match status" value="1"/>
</dbReference>
<gene>
    <name evidence="3" type="ORF">B1B_00087</name>
</gene>
<protein>
    <submittedName>
        <fullName evidence="3">Helix-turn-helix, type 11 domain-containing protein</fullName>
    </submittedName>
</protein>
<organism evidence="3">
    <name type="scientific">mine drainage metagenome</name>
    <dbReference type="NCBI Taxonomy" id="410659"/>
    <lineage>
        <taxon>unclassified sequences</taxon>
        <taxon>metagenomes</taxon>
        <taxon>ecological metagenomes</taxon>
    </lineage>
</organism>
<dbReference type="InterPro" id="IPR057161">
    <property type="entry name" value="DUF7839"/>
</dbReference>
<accession>T1C2J9</accession>
<dbReference type="EMBL" id="AUZY01000068">
    <property type="protein sequence ID" value="EQD79671.1"/>
    <property type="molecule type" value="Genomic_DNA"/>
</dbReference>
<reference evidence="3" key="1">
    <citation type="submission" date="2013-08" db="EMBL/GenBank/DDBJ databases">
        <authorList>
            <person name="Mendez C."/>
            <person name="Richter M."/>
            <person name="Ferrer M."/>
            <person name="Sanchez J."/>
        </authorList>
    </citation>
    <scope>NUCLEOTIDE SEQUENCE</scope>
</reference>
<feature type="compositionally biased region" description="Basic residues" evidence="1">
    <location>
        <begin position="255"/>
        <end position="266"/>
    </location>
</feature>
<name>T1C2J9_9ZZZZ</name>